<feature type="domain" description="Activator of Hsp90 ATPase homologue 1/2-like C-terminal" evidence="2">
    <location>
        <begin position="12"/>
        <end position="122"/>
    </location>
</feature>
<organism evidence="3 4">
    <name type="scientific">Mucilaginibacter aquatilis</name>
    <dbReference type="NCBI Taxonomy" id="1517760"/>
    <lineage>
        <taxon>Bacteria</taxon>
        <taxon>Pseudomonadati</taxon>
        <taxon>Bacteroidota</taxon>
        <taxon>Sphingobacteriia</taxon>
        <taxon>Sphingobacteriales</taxon>
        <taxon>Sphingobacteriaceae</taxon>
        <taxon>Mucilaginibacter</taxon>
    </lineage>
</organism>
<evidence type="ECO:0000259" key="2">
    <source>
        <dbReference type="Pfam" id="PF08327"/>
    </source>
</evidence>
<keyword evidence="4" id="KW-1185">Reference proteome</keyword>
<comment type="caution">
    <text evidence="3">The sequence shown here is derived from an EMBL/GenBank/DDBJ whole genome shotgun (WGS) entry which is preliminary data.</text>
</comment>
<dbReference type="RefSeq" id="WP_317163629.1">
    <property type="nucleotide sequence ID" value="NZ_WQLA01000004.1"/>
</dbReference>
<dbReference type="SUPFAM" id="SSF55961">
    <property type="entry name" value="Bet v1-like"/>
    <property type="match status" value="1"/>
</dbReference>
<evidence type="ECO:0000256" key="1">
    <source>
        <dbReference type="ARBA" id="ARBA00006817"/>
    </source>
</evidence>
<gene>
    <name evidence="3" type="ORF">GO816_11995</name>
</gene>
<dbReference type="InterPro" id="IPR023393">
    <property type="entry name" value="START-like_dom_sf"/>
</dbReference>
<comment type="similarity">
    <text evidence="1">Belongs to the AHA1 family.</text>
</comment>
<dbReference type="Gene3D" id="3.30.530.20">
    <property type="match status" value="1"/>
</dbReference>
<name>A0A6I4IEQ8_9SPHI</name>
<dbReference type="EMBL" id="WQLA01000004">
    <property type="protein sequence ID" value="MVN91849.1"/>
    <property type="molecule type" value="Genomic_DNA"/>
</dbReference>
<protein>
    <submittedName>
        <fullName evidence="3">ATPase</fullName>
    </submittedName>
</protein>
<dbReference type="Pfam" id="PF08327">
    <property type="entry name" value="AHSA1"/>
    <property type="match status" value="1"/>
</dbReference>
<accession>A0A6I4IEQ8</accession>
<dbReference type="Proteomes" id="UP000434850">
    <property type="component" value="Unassembled WGS sequence"/>
</dbReference>
<sequence>MKDYKKYYMIGATPQEIYAAITNPITIQLWTGEPAEMSTEPGSEFSMWDGSIVGKNIEFEEGKKIVQQWYFDGQDEPSIVTIKLHADKSGTSCELRHTNIPDEAYDDIVDGWNTVYFGSIAEFYESI</sequence>
<reference evidence="3 4" key="1">
    <citation type="submission" date="2019-12" db="EMBL/GenBank/DDBJ databases">
        <title>Mucilaginibacter sp. HME9299 genome sequencing and assembly.</title>
        <authorList>
            <person name="Kang H."/>
            <person name="Kim H."/>
            <person name="Joh K."/>
        </authorList>
    </citation>
    <scope>NUCLEOTIDE SEQUENCE [LARGE SCALE GENOMIC DNA]</scope>
    <source>
        <strain evidence="3 4">HME9299</strain>
    </source>
</reference>
<dbReference type="InterPro" id="IPR013538">
    <property type="entry name" value="ASHA1/2-like_C"/>
</dbReference>
<proteinExistence type="inferred from homology"/>
<evidence type="ECO:0000313" key="4">
    <source>
        <dbReference type="Proteomes" id="UP000434850"/>
    </source>
</evidence>
<dbReference type="AlphaFoldDB" id="A0A6I4IEQ8"/>
<evidence type="ECO:0000313" key="3">
    <source>
        <dbReference type="EMBL" id="MVN91849.1"/>
    </source>
</evidence>